<dbReference type="PANTHER" id="PTHR40407">
    <property type="entry name" value="MEMBRANE PROTEIN-LIKE PROTEIN"/>
    <property type="match status" value="1"/>
</dbReference>
<dbReference type="InterPro" id="IPR012429">
    <property type="entry name" value="HGSNAT_cat"/>
</dbReference>
<feature type="transmembrane region" description="Helical" evidence="1">
    <location>
        <begin position="282"/>
        <end position="306"/>
    </location>
</feature>
<dbReference type="PANTHER" id="PTHR40407:SF1">
    <property type="entry name" value="HEPARAN-ALPHA-GLUCOSAMINIDE N-ACETYLTRANSFERASE CATALYTIC DOMAIN-CONTAINING PROTEIN"/>
    <property type="match status" value="1"/>
</dbReference>
<reference evidence="3 4" key="1">
    <citation type="submission" date="2019-05" db="EMBL/GenBank/DDBJ databases">
        <title>Panacibacter sp. strain 17mud1-8 Genome sequencing and assembly.</title>
        <authorList>
            <person name="Chhetri G."/>
        </authorList>
    </citation>
    <scope>NUCLEOTIDE SEQUENCE [LARGE SCALE GENOMIC DNA]</scope>
    <source>
        <strain evidence="3 4">17mud1-8</strain>
    </source>
</reference>
<dbReference type="RefSeq" id="WP_137259825.1">
    <property type="nucleotide sequence ID" value="NZ_SZQL01000001.1"/>
</dbReference>
<dbReference type="Proteomes" id="UP000305848">
    <property type="component" value="Unassembled WGS sequence"/>
</dbReference>
<feature type="transmembrane region" description="Helical" evidence="1">
    <location>
        <begin position="65"/>
        <end position="84"/>
    </location>
</feature>
<keyword evidence="4" id="KW-1185">Reference proteome</keyword>
<feature type="transmembrane region" description="Helical" evidence="1">
    <location>
        <begin position="123"/>
        <end position="143"/>
    </location>
</feature>
<evidence type="ECO:0000313" key="4">
    <source>
        <dbReference type="Proteomes" id="UP000305848"/>
    </source>
</evidence>
<evidence type="ECO:0000259" key="2">
    <source>
        <dbReference type="Pfam" id="PF07786"/>
    </source>
</evidence>
<keyword evidence="1" id="KW-0812">Transmembrane</keyword>
<dbReference type="EMBL" id="SZQL01000001">
    <property type="protein sequence ID" value="TKK71585.1"/>
    <property type="molecule type" value="Genomic_DNA"/>
</dbReference>
<feature type="transmembrane region" description="Helical" evidence="1">
    <location>
        <begin position="231"/>
        <end position="250"/>
    </location>
</feature>
<feature type="transmembrane region" description="Helical" evidence="1">
    <location>
        <begin position="195"/>
        <end position="219"/>
    </location>
</feature>
<name>A0A4U3L8E1_9BACT</name>
<protein>
    <submittedName>
        <fullName evidence="3">DUF1624 domain-containing protein</fullName>
    </submittedName>
</protein>
<keyword evidence="1" id="KW-0472">Membrane</keyword>
<dbReference type="Pfam" id="PF07786">
    <property type="entry name" value="HGSNAT_cat"/>
    <property type="match status" value="1"/>
</dbReference>
<comment type="caution">
    <text evidence="3">The sequence shown here is derived from an EMBL/GenBank/DDBJ whole genome shotgun (WGS) entry which is preliminary data.</text>
</comment>
<feature type="transmembrane region" description="Helical" evidence="1">
    <location>
        <begin position="318"/>
        <end position="339"/>
    </location>
</feature>
<feature type="transmembrane region" description="Helical" evidence="1">
    <location>
        <begin position="96"/>
        <end position="117"/>
    </location>
</feature>
<gene>
    <name evidence="3" type="ORF">FC093_00740</name>
</gene>
<dbReference type="AlphaFoldDB" id="A0A4U3L8E1"/>
<accession>A0A4U3L8E1</accession>
<proteinExistence type="predicted"/>
<keyword evidence="1" id="KW-1133">Transmembrane helix</keyword>
<organism evidence="3 4">
    <name type="scientific">Ilyomonas limi</name>
    <dbReference type="NCBI Taxonomy" id="2575867"/>
    <lineage>
        <taxon>Bacteria</taxon>
        <taxon>Pseudomonadati</taxon>
        <taxon>Bacteroidota</taxon>
        <taxon>Chitinophagia</taxon>
        <taxon>Chitinophagales</taxon>
        <taxon>Chitinophagaceae</taxon>
        <taxon>Ilyomonas</taxon>
    </lineage>
</organism>
<evidence type="ECO:0000313" key="3">
    <source>
        <dbReference type="EMBL" id="TKK71585.1"/>
    </source>
</evidence>
<sequence>MNTIALTPTPKTTHRIASIDILRGIVMIIMALDHTREFFHHDALIGNDPLNFKTTSAFLFFTRWITHYCAPIFVFLSGTSVFLYAQRNKTKKQVAFFLFTRGIWLIIAEIIIVNGLWQFGYTRFLMLEVFWAIGMSMVCLSFLQFLPYRLLLGIGLLIVVGHNALDNIQVTQPVAASVAWSLVHAPNLYQPFPNYSILIAYPFLPWLGLMICGYCLGKLYAKNINPAYRKLFLLTTGIIIIALFIIIRLINVYGDRQHWSIQQTPLFTVLDFVNTTKYPPSLLYMLMTIGPALIVLAVTENIVNAFTRIVVVFGRVPFVYYMLHILVLHSLARIFMLISGRGSGEALLPGFQVHPNAGYPLWVVYVVWISAVVILYFPCKWYGNYRRNHPQYTWLTYL</sequence>
<feature type="transmembrane region" description="Helical" evidence="1">
    <location>
        <begin position="359"/>
        <end position="377"/>
    </location>
</feature>
<feature type="domain" description="Heparan-alpha-glucosaminide N-acetyltransferase catalytic" evidence="2">
    <location>
        <begin position="15"/>
        <end position="225"/>
    </location>
</feature>
<evidence type="ECO:0000256" key="1">
    <source>
        <dbReference type="SAM" id="Phobius"/>
    </source>
</evidence>
<dbReference type="OrthoDB" id="508112at2"/>